<dbReference type="InterPro" id="IPR002109">
    <property type="entry name" value="Glutaredoxin"/>
</dbReference>
<dbReference type="InterPro" id="IPR036249">
    <property type="entry name" value="Thioredoxin-like_sf"/>
</dbReference>
<evidence type="ECO:0000313" key="6">
    <source>
        <dbReference type="RefSeq" id="XP_018843802.1"/>
    </source>
</evidence>
<evidence type="ECO:0000256" key="2">
    <source>
        <dbReference type="ARBA" id="ARBA00007568"/>
    </source>
</evidence>
<dbReference type="RefSeq" id="XP_018843802.1">
    <property type="nucleotide sequence ID" value="XM_018988257.2"/>
</dbReference>
<dbReference type="InterPro" id="IPR014025">
    <property type="entry name" value="Glutaredoxin_subgr"/>
</dbReference>
<protein>
    <submittedName>
        <fullName evidence="6">Monothiol glutaredoxin-S6-like</fullName>
    </submittedName>
</protein>
<proteinExistence type="inferred from homology"/>
<dbReference type="PRINTS" id="PR00160">
    <property type="entry name" value="GLUTAREDOXIN"/>
</dbReference>
<keyword evidence="5" id="KW-1185">Reference proteome</keyword>
<evidence type="ECO:0000313" key="5">
    <source>
        <dbReference type="Proteomes" id="UP000235220"/>
    </source>
</evidence>
<comment type="similarity">
    <text evidence="2">Belongs to the glutaredoxin family. CC-type subfamily.</text>
</comment>
<dbReference type="Proteomes" id="UP000235220">
    <property type="component" value="Chromosome 11"/>
</dbReference>
<accession>A0A2I4GIT0</accession>
<dbReference type="AlphaFoldDB" id="A0A2I4GIT0"/>
<sequence>MDTVASLASERPVVIFSKTSCCMSYSIKTLITGFGANPTVYELDQMSNGHQIERELLQRGCQPSVPAVFIGQTFIGGTREVMSLNLRSELVPLLKRAGAIFL</sequence>
<dbReference type="Pfam" id="PF00462">
    <property type="entry name" value="Glutaredoxin"/>
    <property type="match status" value="1"/>
</dbReference>
<dbReference type="Gene3D" id="3.40.30.10">
    <property type="entry name" value="Glutaredoxin"/>
    <property type="match status" value="1"/>
</dbReference>
<dbReference type="FunCoup" id="A0A2I4GIT0">
    <property type="interactions" value="42"/>
</dbReference>
<dbReference type="CDD" id="cd03419">
    <property type="entry name" value="GRX_GRXh_1_2_like"/>
    <property type="match status" value="1"/>
</dbReference>
<reference evidence="6" key="1">
    <citation type="submission" date="2025-08" db="UniProtKB">
        <authorList>
            <consortium name="RefSeq"/>
        </authorList>
    </citation>
    <scope>IDENTIFICATION</scope>
    <source>
        <tissue evidence="6">Leaves</tissue>
    </source>
</reference>
<evidence type="ECO:0000256" key="4">
    <source>
        <dbReference type="ARBA" id="ARBA00023284"/>
    </source>
</evidence>
<keyword evidence="3" id="KW-0963">Cytoplasm</keyword>
<dbReference type="KEGG" id="jre:109008240"/>
<dbReference type="InterPro" id="IPR011905">
    <property type="entry name" value="GlrX-like_pln_2"/>
</dbReference>
<comment type="subcellular location">
    <subcellularLocation>
        <location evidence="1">Cytoplasm</location>
    </subcellularLocation>
</comment>
<dbReference type="STRING" id="51240.A0A2I4GIT0"/>
<dbReference type="Gramene" id="Jr11_14050_p1">
    <property type="protein sequence ID" value="cds.Jr11_14050_p1"/>
    <property type="gene ID" value="Jr11_14050"/>
</dbReference>
<organism evidence="5 6">
    <name type="scientific">Juglans regia</name>
    <name type="common">English walnut</name>
    <dbReference type="NCBI Taxonomy" id="51240"/>
    <lineage>
        <taxon>Eukaryota</taxon>
        <taxon>Viridiplantae</taxon>
        <taxon>Streptophyta</taxon>
        <taxon>Embryophyta</taxon>
        <taxon>Tracheophyta</taxon>
        <taxon>Spermatophyta</taxon>
        <taxon>Magnoliopsida</taxon>
        <taxon>eudicotyledons</taxon>
        <taxon>Gunneridae</taxon>
        <taxon>Pentapetalae</taxon>
        <taxon>rosids</taxon>
        <taxon>fabids</taxon>
        <taxon>Fagales</taxon>
        <taxon>Juglandaceae</taxon>
        <taxon>Juglans</taxon>
    </lineage>
</organism>
<dbReference type="SUPFAM" id="SSF52833">
    <property type="entry name" value="Thioredoxin-like"/>
    <property type="match status" value="1"/>
</dbReference>
<dbReference type="GO" id="GO:0005737">
    <property type="term" value="C:cytoplasm"/>
    <property type="evidence" value="ECO:0007669"/>
    <property type="project" value="UniProtKB-SubCell"/>
</dbReference>
<dbReference type="PROSITE" id="PS51354">
    <property type="entry name" value="GLUTAREDOXIN_2"/>
    <property type="match status" value="1"/>
</dbReference>
<evidence type="ECO:0000256" key="1">
    <source>
        <dbReference type="ARBA" id="ARBA00004496"/>
    </source>
</evidence>
<evidence type="ECO:0000256" key="3">
    <source>
        <dbReference type="ARBA" id="ARBA00022490"/>
    </source>
</evidence>
<dbReference type="PANTHER" id="PTHR10168">
    <property type="entry name" value="GLUTAREDOXIN"/>
    <property type="match status" value="1"/>
</dbReference>
<keyword evidence="4" id="KW-0676">Redox-active center</keyword>
<dbReference type="OrthoDB" id="418495at2759"/>
<dbReference type="NCBIfam" id="TIGR02189">
    <property type="entry name" value="GlrX-like_plant"/>
    <property type="match status" value="1"/>
</dbReference>
<dbReference type="GeneID" id="109008240"/>
<name>A0A2I4GIT0_JUGRE</name>
<gene>
    <name evidence="6" type="primary">LOC109008240</name>
</gene>